<comment type="caution">
    <text evidence="1">The sequence shown here is derived from an EMBL/GenBank/DDBJ whole genome shotgun (WGS) entry which is preliminary data.</text>
</comment>
<accession>A0A8S0X8X3</accession>
<protein>
    <recommendedName>
        <fullName evidence="3">F-box domain-containing protein</fullName>
    </recommendedName>
</protein>
<dbReference type="OrthoDB" id="3266451at2759"/>
<dbReference type="Gene3D" id="1.20.1280.50">
    <property type="match status" value="1"/>
</dbReference>
<dbReference type="EMBL" id="CACVBS010000095">
    <property type="protein sequence ID" value="CAA7270722.1"/>
    <property type="molecule type" value="Genomic_DNA"/>
</dbReference>
<keyword evidence="2" id="KW-1185">Reference proteome</keyword>
<evidence type="ECO:0008006" key="3">
    <source>
        <dbReference type="Google" id="ProtNLM"/>
    </source>
</evidence>
<dbReference type="SUPFAM" id="SSF81383">
    <property type="entry name" value="F-box domain"/>
    <property type="match status" value="1"/>
</dbReference>
<organism evidence="1 2">
    <name type="scientific">Cyclocybe aegerita</name>
    <name type="common">Black poplar mushroom</name>
    <name type="synonym">Agrocybe aegerita</name>
    <dbReference type="NCBI Taxonomy" id="1973307"/>
    <lineage>
        <taxon>Eukaryota</taxon>
        <taxon>Fungi</taxon>
        <taxon>Dikarya</taxon>
        <taxon>Basidiomycota</taxon>
        <taxon>Agaricomycotina</taxon>
        <taxon>Agaricomycetes</taxon>
        <taxon>Agaricomycetidae</taxon>
        <taxon>Agaricales</taxon>
        <taxon>Agaricineae</taxon>
        <taxon>Bolbitiaceae</taxon>
        <taxon>Cyclocybe</taxon>
    </lineage>
</organism>
<name>A0A8S0X8X3_CYCAE</name>
<dbReference type="InterPro" id="IPR036047">
    <property type="entry name" value="F-box-like_dom_sf"/>
</dbReference>
<dbReference type="AlphaFoldDB" id="A0A8S0X8X3"/>
<gene>
    <name evidence="1" type="ORF">AAE3_LOCUS12979</name>
</gene>
<evidence type="ECO:0000313" key="1">
    <source>
        <dbReference type="EMBL" id="CAA7270722.1"/>
    </source>
</evidence>
<proteinExistence type="predicted"/>
<dbReference type="Proteomes" id="UP000467700">
    <property type="component" value="Unassembled WGS sequence"/>
</dbReference>
<evidence type="ECO:0000313" key="2">
    <source>
        <dbReference type="Proteomes" id="UP000467700"/>
    </source>
</evidence>
<reference evidence="1 2" key="1">
    <citation type="submission" date="2020-01" db="EMBL/GenBank/DDBJ databases">
        <authorList>
            <person name="Gupta K D."/>
        </authorList>
    </citation>
    <scope>NUCLEOTIDE SEQUENCE [LARGE SCALE GENOMIC DNA]</scope>
</reference>
<sequence>MTKTQIPESPVPHLLDTNYAPPDEDILIVQEAIETAQSLLEQVGTAENDNRRGLASFIRRHQAVLSPIRRCKLPQEMWTNIFFLVASVYDLVHATEGDLVPAAVLSRVCRSWRACALESPQLWATLPIIRLPNAGSLNATKAMRQRTGILEYLSRSDNAPLRFRLSIPLPIAHDIDTTPFDVVAQQAERWGEVAISAMITSLLFLNDVEGRLPLLERLAINITAKTPDSVNIDMFADAPRLRHVSLTGSLDGVSVLLPTDQLVSFKTSSTTLCLQVLSTIPPLLETLDVICADAQLLRSVTLRSLTSLKVQFQSGPADFLLPRLPVPHIRVIDISFKKGCWDQQVLGALAKQLIISGPTAFSTLSTLRLHGCEQLLEGVAALLSLTKAIESLDISIPSSKDITKMMYTDDDVTLLPRLKSCTFVISKNIQDQDFPVEALNLLASSRCDQPRSSAGTGSVQEVARLEQLCIQFATHKQARRQWAALEGWKESEGSQSSTLRELRWQSLHQELPLDTTAINADKEYNATPLKKILDELEQLTITDGSDILVSSLYPYKYDRADY</sequence>